<sequence>MYGGGSEGQDRPQQHIHPSEQQQIYQQKYKFTPEEIRALKECNRESFYFRCLPLGTTLGVGTYYAVRTGYFKPSARWGAGPKMFAASVFGYFIGKLSYQGQCAEKLMQIPNSPLADMLRKQKGRMGFQETLGIEPGFVSAGPIGGPAFPDSEYSPKKEPGQFTDVGDTRPLVTFDTETASTFGGVDYGKYDTTQQMLNDDNLPQRRSQTFTTSYDELRRSNRDEFEHKGSSPAPSMPAPPPARGGSSEGQPHQSQYPLRNNNNEGGTRVRKNAYGDVWDEKTQ</sequence>
<feature type="compositionally biased region" description="Polar residues" evidence="1">
    <location>
        <begin position="204"/>
        <end position="214"/>
    </location>
</feature>
<protein>
    <submittedName>
        <fullName evidence="3">OCIA domain-containing protein 1</fullName>
    </submittedName>
</protein>
<evidence type="ECO:0000259" key="2">
    <source>
        <dbReference type="Pfam" id="PF07051"/>
    </source>
</evidence>
<dbReference type="STRING" id="158441.A0A226EGR3"/>
<dbReference type="AlphaFoldDB" id="A0A226EGR3"/>
<dbReference type="OMA" id="TYEVMLP"/>
<dbReference type="PANTHER" id="PTHR13336:SF3">
    <property type="entry name" value="OCIA DOMAIN-CONTAINING PROTEIN 1"/>
    <property type="match status" value="1"/>
</dbReference>
<organism evidence="3 4">
    <name type="scientific">Folsomia candida</name>
    <name type="common">Springtail</name>
    <dbReference type="NCBI Taxonomy" id="158441"/>
    <lineage>
        <taxon>Eukaryota</taxon>
        <taxon>Metazoa</taxon>
        <taxon>Ecdysozoa</taxon>
        <taxon>Arthropoda</taxon>
        <taxon>Hexapoda</taxon>
        <taxon>Collembola</taxon>
        <taxon>Entomobryomorpha</taxon>
        <taxon>Isotomoidea</taxon>
        <taxon>Isotomidae</taxon>
        <taxon>Proisotominae</taxon>
        <taxon>Folsomia</taxon>
    </lineage>
</organism>
<dbReference type="Proteomes" id="UP000198287">
    <property type="component" value="Unassembled WGS sequence"/>
</dbReference>
<evidence type="ECO:0000256" key="1">
    <source>
        <dbReference type="SAM" id="MobiDB-lite"/>
    </source>
</evidence>
<dbReference type="InterPro" id="IPR040187">
    <property type="entry name" value="OCAD1/2"/>
</dbReference>
<gene>
    <name evidence="3" type="ORF">Fcan01_09571</name>
</gene>
<feature type="compositionally biased region" description="Basic and acidic residues" evidence="1">
    <location>
        <begin position="215"/>
        <end position="229"/>
    </location>
</feature>
<feature type="region of interest" description="Disordered" evidence="1">
    <location>
        <begin position="1"/>
        <end position="20"/>
    </location>
</feature>
<feature type="region of interest" description="Disordered" evidence="1">
    <location>
        <begin position="196"/>
        <end position="283"/>
    </location>
</feature>
<feature type="domain" description="OCIA" evidence="2">
    <location>
        <begin position="28"/>
        <end position="113"/>
    </location>
</feature>
<dbReference type="GO" id="GO:0005768">
    <property type="term" value="C:endosome"/>
    <property type="evidence" value="ECO:0007669"/>
    <property type="project" value="TreeGrafter"/>
</dbReference>
<reference evidence="3 4" key="1">
    <citation type="submission" date="2015-12" db="EMBL/GenBank/DDBJ databases">
        <title>The genome of Folsomia candida.</title>
        <authorList>
            <person name="Faddeeva A."/>
            <person name="Derks M.F."/>
            <person name="Anvar Y."/>
            <person name="Smit S."/>
            <person name="Van Straalen N."/>
            <person name="Roelofs D."/>
        </authorList>
    </citation>
    <scope>NUCLEOTIDE SEQUENCE [LARGE SCALE GENOMIC DNA]</scope>
    <source>
        <strain evidence="3 4">VU population</strain>
        <tissue evidence="3">Whole body</tissue>
    </source>
</reference>
<keyword evidence="4" id="KW-1185">Reference proteome</keyword>
<dbReference type="PANTHER" id="PTHR13336">
    <property type="entry name" value="OVARIAN CARCINOMA IMMUNOREACTIVE ANTIGEN"/>
    <property type="match status" value="1"/>
</dbReference>
<evidence type="ECO:0000313" key="4">
    <source>
        <dbReference type="Proteomes" id="UP000198287"/>
    </source>
</evidence>
<accession>A0A226EGR3</accession>
<dbReference type="InterPro" id="IPR009764">
    <property type="entry name" value="OCIA_dom"/>
</dbReference>
<feature type="compositionally biased region" description="Polar residues" evidence="1">
    <location>
        <begin position="248"/>
        <end position="265"/>
    </location>
</feature>
<dbReference type="OrthoDB" id="6513616at2759"/>
<feature type="region of interest" description="Disordered" evidence="1">
    <location>
        <begin position="144"/>
        <end position="168"/>
    </location>
</feature>
<proteinExistence type="predicted"/>
<comment type="caution">
    <text evidence="3">The sequence shown here is derived from an EMBL/GenBank/DDBJ whole genome shotgun (WGS) entry which is preliminary data.</text>
</comment>
<dbReference type="EMBL" id="LNIX01000004">
    <property type="protein sequence ID" value="OXA56274.1"/>
    <property type="molecule type" value="Genomic_DNA"/>
</dbReference>
<evidence type="ECO:0000313" key="3">
    <source>
        <dbReference type="EMBL" id="OXA56274.1"/>
    </source>
</evidence>
<dbReference type="Pfam" id="PF07051">
    <property type="entry name" value="OCIA"/>
    <property type="match status" value="1"/>
</dbReference>
<name>A0A226EGR3_FOLCA</name>